<dbReference type="InterPro" id="IPR004358">
    <property type="entry name" value="Sig_transdc_His_kin-like_C"/>
</dbReference>
<dbReference type="PANTHER" id="PTHR45339">
    <property type="entry name" value="HYBRID SIGNAL TRANSDUCTION HISTIDINE KINASE J"/>
    <property type="match status" value="1"/>
</dbReference>
<dbReference type="Gene3D" id="3.40.50.2300">
    <property type="match status" value="1"/>
</dbReference>
<evidence type="ECO:0000259" key="5">
    <source>
        <dbReference type="PROSITE" id="PS50109"/>
    </source>
</evidence>
<dbReference type="GO" id="GO:0016301">
    <property type="term" value="F:kinase activity"/>
    <property type="evidence" value="ECO:0007669"/>
    <property type="project" value="UniProtKB-KW"/>
</dbReference>
<dbReference type="EMBL" id="BSFD01000004">
    <property type="protein sequence ID" value="GLK48731.1"/>
    <property type="molecule type" value="Genomic_DNA"/>
</dbReference>
<organism evidence="7 8">
    <name type="scientific">Brevundimonas intermedia</name>
    <dbReference type="NCBI Taxonomy" id="74315"/>
    <lineage>
        <taxon>Bacteria</taxon>
        <taxon>Pseudomonadati</taxon>
        <taxon>Pseudomonadota</taxon>
        <taxon>Alphaproteobacteria</taxon>
        <taxon>Caulobacterales</taxon>
        <taxon>Caulobacteraceae</taxon>
        <taxon>Brevundimonas</taxon>
    </lineage>
</organism>
<dbReference type="PROSITE" id="PS50109">
    <property type="entry name" value="HIS_KIN"/>
    <property type="match status" value="1"/>
</dbReference>
<feature type="domain" description="Response regulatory" evidence="6">
    <location>
        <begin position="388"/>
        <end position="502"/>
    </location>
</feature>
<reference evidence="7" key="1">
    <citation type="journal article" date="2014" name="Int. J. Syst. Evol. Microbiol.">
        <title>Complete genome of a new Firmicutes species belonging to the dominant human colonic microbiota ('Ruminococcus bicirculans') reveals two chromosomes and a selective capacity to utilize plant glucans.</title>
        <authorList>
            <consortium name="NISC Comparative Sequencing Program"/>
            <person name="Wegmann U."/>
            <person name="Louis P."/>
            <person name="Goesmann A."/>
            <person name="Henrissat B."/>
            <person name="Duncan S.H."/>
            <person name="Flint H.J."/>
        </authorList>
    </citation>
    <scope>NUCLEOTIDE SEQUENCE</scope>
    <source>
        <strain evidence="7">VKM B-1499</strain>
    </source>
</reference>
<comment type="catalytic activity">
    <reaction evidence="1">
        <text>ATP + protein L-histidine = ADP + protein N-phospho-L-histidine.</text>
        <dbReference type="EC" id="2.7.13.3"/>
    </reaction>
</comment>
<dbReference type="PROSITE" id="PS50110">
    <property type="entry name" value="RESPONSE_REGULATORY"/>
    <property type="match status" value="1"/>
</dbReference>
<keyword evidence="3 4" id="KW-0597">Phosphoprotein</keyword>
<feature type="modified residue" description="4-aspartylphosphate" evidence="4">
    <location>
        <position position="437"/>
    </location>
</feature>
<keyword evidence="8" id="KW-1185">Reference proteome</keyword>
<comment type="caution">
    <text evidence="7">The sequence shown here is derived from an EMBL/GenBank/DDBJ whole genome shotgun (WGS) entry which is preliminary data.</text>
</comment>
<name>A0ABQ5TAA4_9CAUL</name>
<dbReference type="InterPro" id="IPR001789">
    <property type="entry name" value="Sig_transdc_resp-reg_receiver"/>
</dbReference>
<proteinExistence type="predicted"/>
<dbReference type="SMART" id="SM00388">
    <property type="entry name" value="HisKA"/>
    <property type="match status" value="1"/>
</dbReference>
<dbReference type="InterPro" id="IPR005467">
    <property type="entry name" value="His_kinase_dom"/>
</dbReference>
<dbReference type="InterPro" id="IPR003594">
    <property type="entry name" value="HATPase_dom"/>
</dbReference>
<evidence type="ECO:0000256" key="4">
    <source>
        <dbReference type="PROSITE-ProRule" id="PRU00169"/>
    </source>
</evidence>
<dbReference type="Pfam" id="PF02518">
    <property type="entry name" value="HATPase_c"/>
    <property type="match status" value="1"/>
</dbReference>
<protein>
    <recommendedName>
        <fullName evidence="2">histidine kinase</fullName>
        <ecNumber evidence="2">2.7.13.3</ecNumber>
    </recommendedName>
</protein>
<dbReference type="InterPro" id="IPR011006">
    <property type="entry name" value="CheY-like_superfamily"/>
</dbReference>
<dbReference type="Pfam" id="PF00512">
    <property type="entry name" value="HisKA"/>
    <property type="match status" value="1"/>
</dbReference>
<dbReference type="SMART" id="SM00387">
    <property type="entry name" value="HATPase_c"/>
    <property type="match status" value="1"/>
</dbReference>
<dbReference type="SMART" id="SM00448">
    <property type="entry name" value="REC"/>
    <property type="match status" value="1"/>
</dbReference>
<dbReference type="InterPro" id="IPR036890">
    <property type="entry name" value="HATPase_C_sf"/>
</dbReference>
<dbReference type="Gene3D" id="3.30.565.10">
    <property type="entry name" value="Histidine kinase-like ATPase, C-terminal domain"/>
    <property type="match status" value="1"/>
</dbReference>
<dbReference type="RefSeq" id="WP_271164952.1">
    <property type="nucleotide sequence ID" value="NZ_BSFD01000004.1"/>
</dbReference>
<dbReference type="SUPFAM" id="SSF52172">
    <property type="entry name" value="CheY-like"/>
    <property type="match status" value="1"/>
</dbReference>
<dbReference type="InterPro" id="IPR003661">
    <property type="entry name" value="HisK_dim/P_dom"/>
</dbReference>
<gene>
    <name evidence="7" type="primary">shkA</name>
    <name evidence="7" type="ORF">GCM10017620_17040</name>
</gene>
<dbReference type="Proteomes" id="UP001143509">
    <property type="component" value="Unassembled WGS sequence"/>
</dbReference>
<dbReference type="Pfam" id="PF00072">
    <property type="entry name" value="Response_reg"/>
    <property type="match status" value="1"/>
</dbReference>
<dbReference type="PANTHER" id="PTHR45339:SF5">
    <property type="entry name" value="HISTIDINE KINASE"/>
    <property type="match status" value="1"/>
</dbReference>
<dbReference type="SUPFAM" id="SSF55874">
    <property type="entry name" value="ATPase domain of HSP90 chaperone/DNA topoisomerase II/histidine kinase"/>
    <property type="match status" value="1"/>
</dbReference>
<accession>A0ABQ5TAA4</accession>
<keyword evidence="7" id="KW-0808">Transferase</keyword>
<evidence type="ECO:0000259" key="6">
    <source>
        <dbReference type="PROSITE" id="PS50110"/>
    </source>
</evidence>
<evidence type="ECO:0000313" key="7">
    <source>
        <dbReference type="EMBL" id="GLK48731.1"/>
    </source>
</evidence>
<dbReference type="SUPFAM" id="SSF47384">
    <property type="entry name" value="Homodimeric domain of signal transducing histidine kinase"/>
    <property type="match status" value="1"/>
</dbReference>
<evidence type="ECO:0000256" key="3">
    <source>
        <dbReference type="ARBA" id="ARBA00022553"/>
    </source>
</evidence>
<dbReference type="PRINTS" id="PR00344">
    <property type="entry name" value="BCTRLSENSOR"/>
</dbReference>
<reference evidence="7" key="2">
    <citation type="submission" date="2023-01" db="EMBL/GenBank/DDBJ databases">
        <authorList>
            <person name="Sun Q."/>
            <person name="Evtushenko L."/>
        </authorList>
    </citation>
    <scope>NUCLEOTIDE SEQUENCE</scope>
    <source>
        <strain evidence="7">VKM B-1499</strain>
    </source>
</reference>
<keyword evidence="7" id="KW-0418">Kinase</keyword>
<evidence type="ECO:0000313" key="8">
    <source>
        <dbReference type="Proteomes" id="UP001143509"/>
    </source>
</evidence>
<dbReference type="Gene3D" id="1.10.287.130">
    <property type="match status" value="1"/>
</dbReference>
<dbReference type="CDD" id="cd17546">
    <property type="entry name" value="REC_hyHK_CKI1_RcsC-like"/>
    <property type="match status" value="1"/>
</dbReference>
<sequence>MARRTATKRIETQPTPPVEAAQQFLRLMSHEMRTPLNGVLGMINLLQRTRLDGAQRAYAENARQSAEHLLGLVNDLLDYARLEAGALEFDLAPVDVEGLARGVAELLSPRAHDKGLEIVWSVAADAPDILADEGRLRQVLFNLAGNAVKFTDTGGVWLSVERAPEVGSAAKDKRVRLAFIVDDTGPGVPPEARTRIFEEFGHADSSDAVRHDGAGLGLAVVRKLATAMGGTVGVEDRPGGGGARFRFEADFETVAAPRKKLLRGHKVGVRSPDPIVHAAAAAQIEASGGKVADTGAVWLIDHAGAPAGDLVAAPDKARGVVLLKPSERDLIPRYRAAGFHGYLIKPLRRASLAERVLAAVGAGEHAATSGLLPPEDDRVATARFAGVRVLLAEDNPVGALLARTLLRREGCTVETAATGAEAVAALARARYDLVFMDMRMPGMDGPAAARAIRATGDATPILALTANAFAEDRRLCLEAGMDDHLVKPLDADALRAALTRWTKRDIRAKVAPV</sequence>
<dbReference type="CDD" id="cd16922">
    <property type="entry name" value="HATPase_EvgS-ArcB-TorS-like"/>
    <property type="match status" value="1"/>
</dbReference>
<feature type="domain" description="Histidine kinase" evidence="5">
    <location>
        <begin position="27"/>
        <end position="253"/>
    </location>
</feature>
<dbReference type="InterPro" id="IPR036097">
    <property type="entry name" value="HisK_dim/P_sf"/>
</dbReference>
<evidence type="ECO:0000256" key="2">
    <source>
        <dbReference type="ARBA" id="ARBA00012438"/>
    </source>
</evidence>
<dbReference type="CDD" id="cd00082">
    <property type="entry name" value="HisKA"/>
    <property type="match status" value="1"/>
</dbReference>
<dbReference type="EC" id="2.7.13.3" evidence="2"/>
<evidence type="ECO:0000256" key="1">
    <source>
        <dbReference type="ARBA" id="ARBA00000085"/>
    </source>
</evidence>